<dbReference type="InterPro" id="IPR016187">
    <property type="entry name" value="CTDL_fold"/>
</dbReference>
<dbReference type="InParanoid" id="H2Y1F9"/>
<dbReference type="Proteomes" id="UP000008144">
    <property type="component" value="Chromosome 9"/>
</dbReference>
<organism evidence="1 2">
    <name type="scientific">Ciona intestinalis</name>
    <name type="common">Transparent sea squirt</name>
    <name type="synonym">Ascidia intestinalis</name>
    <dbReference type="NCBI Taxonomy" id="7719"/>
    <lineage>
        <taxon>Eukaryota</taxon>
        <taxon>Metazoa</taxon>
        <taxon>Chordata</taxon>
        <taxon>Tunicata</taxon>
        <taxon>Ascidiacea</taxon>
        <taxon>Phlebobranchia</taxon>
        <taxon>Cionidae</taxon>
        <taxon>Ciona</taxon>
    </lineage>
</organism>
<keyword evidence="2" id="KW-1185">Reference proteome</keyword>
<protein>
    <recommendedName>
        <fullName evidence="3">C-type lectin domain-containing protein</fullName>
    </recommendedName>
</protein>
<accession>H2Y1F9</accession>
<evidence type="ECO:0000313" key="2">
    <source>
        <dbReference type="Proteomes" id="UP000008144"/>
    </source>
</evidence>
<evidence type="ECO:0008006" key="3">
    <source>
        <dbReference type="Google" id="ProtNLM"/>
    </source>
</evidence>
<reference evidence="1" key="3">
    <citation type="submission" date="2025-08" db="UniProtKB">
        <authorList>
            <consortium name="Ensembl"/>
        </authorList>
    </citation>
    <scope>IDENTIFICATION</scope>
</reference>
<sequence>MKPCTASRMFLCEYDLKPSETPLDDAGSNKTYSPSHVGSCDDIIMLSALSKSILSSTSGENSNLWTEKEKSLLSQFTGIVSGHYITAPYKDNHNPSAPGLTYELKYCNIQETKSKLNIPSYTPQQKLRLFLALYRWSELEGVHSDGIQTLLHDNQFNFNGNSTFNGSCVFLYRDHWYTGPCCKPRYSMCEYPPEVAK</sequence>
<dbReference type="EMBL" id="EAAA01002848">
    <property type="status" value="NOT_ANNOTATED_CDS"/>
    <property type="molecule type" value="Genomic_DNA"/>
</dbReference>
<dbReference type="SUPFAM" id="SSF56436">
    <property type="entry name" value="C-type lectin-like"/>
    <property type="match status" value="1"/>
</dbReference>
<dbReference type="Ensembl" id="ENSCINT00000037023.1">
    <property type="protein sequence ID" value="ENSCINP00000035743.1"/>
    <property type="gene ID" value="ENSCING00000020200.1"/>
</dbReference>
<reference evidence="1" key="4">
    <citation type="submission" date="2025-09" db="UniProtKB">
        <authorList>
            <consortium name="Ensembl"/>
        </authorList>
    </citation>
    <scope>IDENTIFICATION</scope>
</reference>
<dbReference type="AlphaFoldDB" id="H2Y1F9"/>
<reference evidence="2" key="1">
    <citation type="journal article" date="2002" name="Science">
        <title>The draft genome of Ciona intestinalis: insights into chordate and vertebrate origins.</title>
        <authorList>
            <person name="Dehal P."/>
            <person name="Satou Y."/>
            <person name="Campbell R.K."/>
            <person name="Chapman J."/>
            <person name="Degnan B."/>
            <person name="De Tomaso A."/>
            <person name="Davidson B."/>
            <person name="Di Gregorio A."/>
            <person name="Gelpke M."/>
            <person name="Goodstein D.M."/>
            <person name="Harafuji N."/>
            <person name="Hastings K.E."/>
            <person name="Ho I."/>
            <person name="Hotta K."/>
            <person name="Huang W."/>
            <person name="Kawashima T."/>
            <person name="Lemaire P."/>
            <person name="Martinez D."/>
            <person name="Meinertzhagen I.A."/>
            <person name="Necula S."/>
            <person name="Nonaka M."/>
            <person name="Putnam N."/>
            <person name="Rash S."/>
            <person name="Saiga H."/>
            <person name="Satake M."/>
            <person name="Terry A."/>
            <person name="Yamada L."/>
            <person name="Wang H.G."/>
            <person name="Awazu S."/>
            <person name="Azumi K."/>
            <person name="Boore J."/>
            <person name="Branno M."/>
            <person name="Chin-Bow S."/>
            <person name="DeSantis R."/>
            <person name="Doyle S."/>
            <person name="Francino P."/>
            <person name="Keys D.N."/>
            <person name="Haga S."/>
            <person name="Hayashi H."/>
            <person name="Hino K."/>
            <person name="Imai K.S."/>
            <person name="Inaba K."/>
            <person name="Kano S."/>
            <person name="Kobayashi K."/>
            <person name="Kobayashi M."/>
            <person name="Lee B.I."/>
            <person name="Makabe K.W."/>
            <person name="Manohar C."/>
            <person name="Matassi G."/>
            <person name="Medina M."/>
            <person name="Mochizuki Y."/>
            <person name="Mount S."/>
            <person name="Morishita T."/>
            <person name="Miura S."/>
            <person name="Nakayama A."/>
            <person name="Nishizaka S."/>
            <person name="Nomoto H."/>
            <person name="Ohta F."/>
            <person name="Oishi K."/>
            <person name="Rigoutsos I."/>
            <person name="Sano M."/>
            <person name="Sasaki A."/>
            <person name="Sasakura Y."/>
            <person name="Shoguchi E."/>
            <person name="Shin-i T."/>
            <person name="Spagnuolo A."/>
            <person name="Stainier D."/>
            <person name="Suzuki M.M."/>
            <person name="Tassy O."/>
            <person name="Takatori N."/>
            <person name="Tokuoka M."/>
            <person name="Yagi K."/>
            <person name="Yoshizaki F."/>
            <person name="Wada S."/>
            <person name="Zhang C."/>
            <person name="Hyatt P.D."/>
            <person name="Larimer F."/>
            <person name="Detter C."/>
            <person name="Doggett N."/>
            <person name="Glavina T."/>
            <person name="Hawkins T."/>
            <person name="Richardson P."/>
            <person name="Lucas S."/>
            <person name="Kohara Y."/>
            <person name="Levine M."/>
            <person name="Satoh N."/>
            <person name="Rokhsar D.S."/>
        </authorList>
    </citation>
    <scope>NUCLEOTIDE SEQUENCE [LARGE SCALE GENOMIC DNA]</scope>
</reference>
<evidence type="ECO:0000313" key="1">
    <source>
        <dbReference type="Ensembl" id="ENSCINP00000035743.1"/>
    </source>
</evidence>
<name>H2Y1F9_CIOIN</name>
<reference evidence="1" key="2">
    <citation type="journal article" date="2008" name="Genome Biol.">
        <title>Improved genome assembly and evidence-based global gene model set for the chordate Ciona intestinalis: new insight into intron and operon populations.</title>
        <authorList>
            <person name="Satou Y."/>
            <person name="Mineta K."/>
            <person name="Ogasawara M."/>
            <person name="Sasakura Y."/>
            <person name="Shoguchi E."/>
            <person name="Ueno K."/>
            <person name="Yamada L."/>
            <person name="Matsumoto J."/>
            <person name="Wasserscheid J."/>
            <person name="Dewar K."/>
            <person name="Wiley G.B."/>
            <person name="Macmil S.L."/>
            <person name="Roe B.A."/>
            <person name="Zeller R.W."/>
            <person name="Hastings K.E."/>
            <person name="Lemaire P."/>
            <person name="Lindquist E."/>
            <person name="Endo T."/>
            <person name="Hotta K."/>
            <person name="Inaba K."/>
        </authorList>
    </citation>
    <scope>NUCLEOTIDE SEQUENCE [LARGE SCALE GENOMIC DNA]</scope>
    <source>
        <strain evidence="1">wild type</strain>
    </source>
</reference>
<dbReference type="HOGENOM" id="CLU_1387000_0_0_1"/>
<proteinExistence type="predicted"/>